<dbReference type="GO" id="GO:0003676">
    <property type="term" value="F:nucleic acid binding"/>
    <property type="evidence" value="ECO:0007669"/>
    <property type="project" value="InterPro"/>
</dbReference>
<dbReference type="Gene3D" id="3.30.420.10">
    <property type="entry name" value="Ribonuclease H-like superfamily/Ribonuclease H"/>
    <property type="match status" value="1"/>
</dbReference>
<gene>
    <name evidence="3" type="ORF">B4U79_05222</name>
</gene>
<dbReference type="InterPro" id="IPR001584">
    <property type="entry name" value="Integrase_cat-core"/>
</dbReference>
<feature type="domain" description="Integrase catalytic" evidence="2">
    <location>
        <begin position="302"/>
        <end position="400"/>
    </location>
</feature>
<reference evidence="3 4" key="1">
    <citation type="journal article" date="2018" name="Gigascience">
        <title>Genomes of trombidid mites reveal novel predicted allergens and laterally-transferred genes associated with secondary metabolism.</title>
        <authorList>
            <person name="Dong X."/>
            <person name="Chaisiri K."/>
            <person name="Xia D."/>
            <person name="Armstrong S.D."/>
            <person name="Fang Y."/>
            <person name="Donnelly M.J."/>
            <person name="Kadowaki T."/>
            <person name="McGarry J.W."/>
            <person name="Darby A.C."/>
            <person name="Makepeace B.L."/>
        </authorList>
    </citation>
    <scope>NUCLEOTIDE SEQUENCE [LARGE SCALE GENOMIC DNA]</scope>
    <source>
        <strain evidence="3">UoL-WK</strain>
    </source>
</reference>
<keyword evidence="4" id="KW-1185">Reference proteome</keyword>
<accession>A0A443Q859</accession>
<keyword evidence="1" id="KW-1133">Transmembrane helix</keyword>
<dbReference type="OrthoDB" id="6420627at2759"/>
<evidence type="ECO:0000313" key="3">
    <source>
        <dbReference type="EMBL" id="RWR99203.1"/>
    </source>
</evidence>
<dbReference type="PROSITE" id="PS50994">
    <property type="entry name" value="INTEGRASE"/>
    <property type="match status" value="1"/>
</dbReference>
<protein>
    <recommendedName>
        <fullName evidence="2">Integrase catalytic domain-containing protein</fullName>
    </recommendedName>
</protein>
<dbReference type="EMBL" id="NCKU01016411">
    <property type="protein sequence ID" value="RWR99203.1"/>
    <property type="molecule type" value="Genomic_DNA"/>
</dbReference>
<dbReference type="STRING" id="1965070.A0A443Q859"/>
<evidence type="ECO:0000313" key="4">
    <source>
        <dbReference type="Proteomes" id="UP000285301"/>
    </source>
</evidence>
<evidence type="ECO:0000259" key="2">
    <source>
        <dbReference type="PROSITE" id="PS50994"/>
    </source>
</evidence>
<dbReference type="PANTHER" id="PTHR46585">
    <property type="entry name" value="INTEGRASE CORE DOMAIN CONTAINING PROTEIN"/>
    <property type="match status" value="1"/>
</dbReference>
<dbReference type="Proteomes" id="UP000285301">
    <property type="component" value="Unassembled WGS sequence"/>
</dbReference>
<feature type="non-terminal residue" evidence="3">
    <location>
        <position position="400"/>
    </location>
</feature>
<keyword evidence="1" id="KW-0472">Membrane</keyword>
<feature type="transmembrane region" description="Helical" evidence="1">
    <location>
        <begin position="88"/>
        <end position="109"/>
    </location>
</feature>
<dbReference type="GO" id="GO:0015074">
    <property type="term" value="P:DNA integration"/>
    <property type="evidence" value="ECO:0007669"/>
    <property type="project" value="InterPro"/>
</dbReference>
<evidence type="ECO:0000256" key="1">
    <source>
        <dbReference type="SAM" id="Phobius"/>
    </source>
</evidence>
<comment type="caution">
    <text evidence="3">The sequence shown here is derived from an EMBL/GenBank/DDBJ whole genome shotgun (WGS) entry which is preliminary data.</text>
</comment>
<keyword evidence="1" id="KW-0812">Transmembrane</keyword>
<dbReference type="PANTHER" id="PTHR46585:SF1">
    <property type="entry name" value="CHROMO DOMAIN-CONTAINING PROTEIN"/>
    <property type="match status" value="1"/>
</dbReference>
<name>A0A443Q859_9ACAR</name>
<dbReference type="InterPro" id="IPR036397">
    <property type="entry name" value="RNaseH_sf"/>
</dbReference>
<sequence length="400" mass="46314">MSSDLRKCIHILHLVSKIKSSKLRNKILEDITHDDSVFYALSEIAHNIVHEKIKVPEKDRKKLKRYGNKLKCLAKPSKTLMKKKNRKVIVKQVGGVWPIVVPIVASLIGEIISKNNSKRNVIEKFENIIHIILKLSLIQGFNENGEIRNKFGSYLNGTSLHSLIKECLSENKVLNGENEFISLLVESNVNPDLIINEKIRQKMLSIKNSLKNDAETIAKVTKKVEDLTKTSKRKYDEIEDENHEKDEDINIEDNVPSKKIKQEVQEKINWETPNWNYDAKKLFREARNIAPAITFHDVNQWLSTQPTYTLHKTARKRFERNKIIVSGIDEQWQADLADVSSFSSLNKGFKYLLCVIDVFSKFAWVIPIKNKKPVSIVNAFIKIFRKRKPLYLQTDKGKEF</sequence>
<dbReference type="AlphaFoldDB" id="A0A443Q859"/>
<proteinExistence type="predicted"/>
<organism evidence="3 4">
    <name type="scientific">Dinothrombium tinctorium</name>
    <dbReference type="NCBI Taxonomy" id="1965070"/>
    <lineage>
        <taxon>Eukaryota</taxon>
        <taxon>Metazoa</taxon>
        <taxon>Ecdysozoa</taxon>
        <taxon>Arthropoda</taxon>
        <taxon>Chelicerata</taxon>
        <taxon>Arachnida</taxon>
        <taxon>Acari</taxon>
        <taxon>Acariformes</taxon>
        <taxon>Trombidiformes</taxon>
        <taxon>Prostigmata</taxon>
        <taxon>Anystina</taxon>
        <taxon>Parasitengona</taxon>
        <taxon>Trombidioidea</taxon>
        <taxon>Trombidiidae</taxon>
        <taxon>Dinothrombium</taxon>
    </lineage>
</organism>
<dbReference type="SUPFAM" id="SSF53098">
    <property type="entry name" value="Ribonuclease H-like"/>
    <property type="match status" value="1"/>
</dbReference>
<dbReference type="InterPro" id="IPR012337">
    <property type="entry name" value="RNaseH-like_sf"/>
</dbReference>